<dbReference type="SMART" id="SM00448">
    <property type="entry name" value="REC"/>
    <property type="match status" value="1"/>
</dbReference>
<dbReference type="Gene3D" id="3.40.50.2300">
    <property type="match status" value="1"/>
</dbReference>
<dbReference type="Pfam" id="PF00072">
    <property type="entry name" value="Response_reg"/>
    <property type="match status" value="1"/>
</dbReference>
<dbReference type="GO" id="GO:0000160">
    <property type="term" value="P:phosphorelay signal transduction system"/>
    <property type="evidence" value="ECO:0007669"/>
    <property type="project" value="InterPro"/>
</dbReference>
<dbReference type="CDD" id="cd00130">
    <property type="entry name" value="PAS"/>
    <property type="match status" value="1"/>
</dbReference>
<dbReference type="InterPro" id="IPR050595">
    <property type="entry name" value="Bact_response_regulator"/>
</dbReference>
<protein>
    <submittedName>
        <fullName evidence="6">PAS sensor protein</fullName>
    </submittedName>
</protein>
<dbReference type="CDD" id="cd17580">
    <property type="entry name" value="REC_2_DhkD-like"/>
    <property type="match status" value="1"/>
</dbReference>
<evidence type="ECO:0000259" key="4">
    <source>
        <dbReference type="PROSITE" id="PS50110"/>
    </source>
</evidence>
<dbReference type="InterPro" id="IPR001789">
    <property type="entry name" value="Sig_transdc_resp-reg_receiver"/>
</dbReference>
<dbReference type="Pfam" id="PF00989">
    <property type="entry name" value="PAS"/>
    <property type="match status" value="1"/>
</dbReference>
<dbReference type="SMART" id="SM00091">
    <property type="entry name" value="PAS"/>
    <property type="match status" value="1"/>
</dbReference>
<name>A0A1E5QKP0_9CYAN</name>
<dbReference type="PANTHER" id="PTHR44591:SF3">
    <property type="entry name" value="RESPONSE REGULATORY DOMAIN-CONTAINING PROTEIN"/>
    <property type="match status" value="1"/>
</dbReference>
<feature type="domain" description="Response regulatory" evidence="4">
    <location>
        <begin position="205"/>
        <end position="322"/>
    </location>
</feature>
<dbReference type="EMBL" id="MJGC01000053">
    <property type="protein sequence ID" value="OEJ75246.1"/>
    <property type="molecule type" value="Genomic_DNA"/>
</dbReference>
<dbReference type="GO" id="GO:0006355">
    <property type="term" value="P:regulation of DNA-templated transcription"/>
    <property type="evidence" value="ECO:0007669"/>
    <property type="project" value="InterPro"/>
</dbReference>
<gene>
    <name evidence="6" type="ORF">BH720_11060</name>
</gene>
<dbReference type="InterPro" id="IPR011006">
    <property type="entry name" value="CheY-like_superfamily"/>
</dbReference>
<evidence type="ECO:0000256" key="2">
    <source>
        <dbReference type="PROSITE-ProRule" id="PRU00169"/>
    </source>
</evidence>
<sequence length="325" mass="36459">MNDEQIRRHFQAIRRRIARLQQHDAEDWQEIDAALEDLQIIYEEMQSRLETAEIVEQGLMQQTQQMSNAYSHYHELFQASPIPYLVTDTDGIILEANSAIAQLLEVPQRYLIEKPLILYIAPGDRSSFYLKLDRLPQTNGIQVWQMHLRSRANELFAVELHIDTLKGDSGTIERLAIGIYQLSPVQQLAKTFPPQTIPQSLDGLRVLVVDDEADARDFISAVLELHGIAVKAVASAADALEAIEKFSPDVLVSDIRMPGEDGYTLIRKIRALEALKGGHLRAGAITAYCDENREKALSAGFEAHLNKLAEPSQLIEMVSQLAGLP</sequence>
<dbReference type="InterPro" id="IPR013767">
    <property type="entry name" value="PAS_fold"/>
</dbReference>
<dbReference type="InterPro" id="IPR000014">
    <property type="entry name" value="PAS"/>
</dbReference>
<keyword evidence="1 2" id="KW-0597">Phosphoprotein</keyword>
<dbReference type="OrthoDB" id="511602at2"/>
<evidence type="ECO:0000313" key="6">
    <source>
        <dbReference type="EMBL" id="OEJ75246.1"/>
    </source>
</evidence>
<accession>A0A1E5QKP0</accession>
<dbReference type="PROSITE" id="PS50112">
    <property type="entry name" value="PAS"/>
    <property type="match status" value="1"/>
</dbReference>
<feature type="domain" description="PAS" evidence="5">
    <location>
        <begin position="69"/>
        <end position="139"/>
    </location>
</feature>
<comment type="caution">
    <text evidence="6">The sequence shown here is derived from an EMBL/GenBank/DDBJ whole genome shotgun (WGS) entry which is preliminary data.</text>
</comment>
<dbReference type="SUPFAM" id="SSF52172">
    <property type="entry name" value="CheY-like"/>
    <property type="match status" value="1"/>
</dbReference>
<organism evidence="6">
    <name type="scientific">Desertifilum tharense IPPAS B-1220</name>
    <dbReference type="NCBI Taxonomy" id="1781255"/>
    <lineage>
        <taxon>Bacteria</taxon>
        <taxon>Bacillati</taxon>
        <taxon>Cyanobacteriota</taxon>
        <taxon>Cyanophyceae</taxon>
        <taxon>Desertifilales</taxon>
        <taxon>Desertifilaceae</taxon>
        <taxon>Desertifilum</taxon>
    </lineage>
</organism>
<dbReference type="STRING" id="1781255.BH720_11060"/>
<feature type="modified residue" description="4-aspartylphosphate" evidence="2">
    <location>
        <position position="254"/>
    </location>
</feature>
<evidence type="ECO:0000259" key="5">
    <source>
        <dbReference type="PROSITE" id="PS50112"/>
    </source>
</evidence>
<dbReference type="RefSeq" id="WP_069967245.1">
    <property type="nucleotide sequence ID" value="NZ_CM124774.1"/>
</dbReference>
<evidence type="ECO:0000256" key="1">
    <source>
        <dbReference type="ARBA" id="ARBA00022553"/>
    </source>
</evidence>
<dbReference type="SUPFAM" id="SSF55785">
    <property type="entry name" value="PYP-like sensor domain (PAS domain)"/>
    <property type="match status" value="1"/>
</dbReference>
<evidence type="ECO:0000256" key="3">
    <source>
        <dbReference type="SAM" id="Coils"/>
    </source>
</evidence>
<proteinExistence type="predicted"/>
<feature type="coiled-coil region" evidence="3">
    <location>
        <begin position="35"/>
        <end position="62"/>
    </location>
</feature>
<keyword evidence="3" id="KW-0175">Coiled coil</keyword>
<dbReference type="InterPro" id="IPR035965">
    <property type="entry name" value="PAS-like_dom_sf"/>
</dbReference>
<dbReference type="PROSITE" id="PS50110">
    <property type="entry name" value="RESPONSE_REGULATORY"/>
    <property type="match status" value="1"/>
</dbReference>
<dbReference type="Gene3D" id="3.30.450.20">
    <property type="entry name" value="PAS domain"/>
    <property type="match status" value="1"/>
</dbReference>
<dbReference type="PANTHER" id="PTHR44591">
    <property type="entry name" value="STRESS RESPONSE REGULATOR PROTEIN 1"/>
    <property type="match status" value="1"/>
</dbReference>
<reference evidence="6" key="1">
    <citation type="submission" date="2016-09" db="EMBL/GenBank/DDBJ databases">
        <title>Draft genome of thermotolerant cyanobacterium Desertifilum sp. strain IPPAS B-1220.</title>
        <authorList>
            <person name="Sinetova M.A."/>
            <person name="Bolakhan K."/>
            <person name="Zayadan B.K."/>
            <person name="Mironov K.S."/>
            <person name="Ustinova V."/>
            <person name="Kupriyanova E.V."/>
            <person name="Sidorov R.A."/>
            <person name="Skrypnik A.N."/>
            <person name="Gogoleva N.E."/>
            <person name="Gogolev Y.V."/>
            <person name="Los D.A."/>
        </authorList>
    </citation>
    <scope>NUCLEOTIDE SEQUENCE [LARGE SCALE GENOMIC DNA]</scope>
    <source>
        <strain evidence="6">IPPAS B-1220</strain>
    </source>
</reference>
<dbReference type="AlphaFoldDB" id="A0A1E5QKP0"/>